<evidence type="ECO:0000256" key="3">
    <source>
        <dbReference type="ARBA" id="ARBA00022448"/>
    </source>
</evidence>
<feature type="compositionally biased region" description="Basic and acidic residues" evidence="12">
    <location>
        <begin position="41"/>
        <end position="50"/>
    </location>
</feature>
<evidence type="ECO:0000256" key="1">
    <source>
        <dbReference type="ARBA" id="ARBA00004225"/>
    </source>
</evidence>
<keyword evidence="4 10" id="KW-0812">Transmembrane</keyword>
<dbReference type="GO" id="GO:0031966">
    <property type="term" value="C:mitochondrial membrane"/>
    <property type="evidence" value="ECO:0007669"/>
    <property type="project" value="UniProtKB-SubCell"/>
</dbReference>
<feature type="compositionally biased region" description="Low complexity" evidence="12">
    <location>
        <begin position="252"/>
        <end position="263"/>
    </location>
</feature>
<comment type="caution">
    <text evidence="14">The sequence shown here is derived from an EMBL/GenBank/DDBJ whole genome shotgun (WGS) entry which is preliminary data.</text>
</comment>
<dbReference type="Pfam" id="PF00153">
    <property type="entry name" value="Mito_carr"/>
    <property type="match status" value="3"/>
</dbReference>
<comment type="similarity">
    <text evidence="2 11">Belongs to the mitochondrial carrier (TC 2.A.29) family.</text>
</comment>
<evidence type="ECO:0000256" key="10">
    <source>
        <dbReference type="PROSITE-ProRule" id="PRU00282"/>
    </source>
</evidence>
<reference evidence="14 15" key="1">
    <citation type="journal article" date="2018" name="BMC Genomics">
        <title>Genomic evidence for intraspecific hybridization in a clonal and extremely halotolerant yeast.</title>
        <authorList>
            <person name="Gostincar C."/>
            <person name="Stajich J.E."/>
            <person name="Zupancic J."/>
            <person name="Zalar P."/>
            <person name="Gunde-Cimerman N."/>
        </authorList>
    </citation>
    <scope>NUCLEOTIDE SEQUENCE [LARGE SCALE GENOMIC DNA]</scope>
    <source>
        <strain evidence="14 15">EXF-6656</strain>
    </source>
</reference>
<keyword evidence="7 13" id="KW-1133">Transmembrane helix</keyword>
<organism evidence="14 15">
    <name type="scientific">Hortaea werneckii</name>
    <name type="common">Black yeast</name>
    <name type="synonym">Cladosporium werneckii</name>
    <dbReference type="NCBI Taxonomy" id="91943"/>
    <lineage>
        <taxon>Eukaryota</taxon>
        <taxon>Fungi</taxon>
        <taxon>Dikarya</taxon>
        <taxon>Ascomycota</taxon>
        <taxon>Pezizomycotina</taxon>
        <taxon>Dothideomycetes</taxon>
        <taxon>Dothideomycetidae</taxon>
        <taxon>Mycosphaerellales</taxon>
        <taxon>Teratosphaeriaceae</taxon>
        <taxon>Hortaea</taxon>
    </lineage>
</organism>
<evidence type="ECO:0000256" key="6">
    <source>
        <dbReference type="ARBA" id="ARBA00022792"/>
    </source>
</evidence>
<evidence type="ECO:0000256" key="5">
    <source>
        <dbReference type="ARBA" id="ARBA00022737"/>
    </source>
</evidence>
<dbReference type="EMBL" id="QWIJ01000833">
    <property type="protein sequence ID" value="RMX78391.1"/>
    <property type="molecule type" value="Genomic_DNA"/>
</dbReference>
<keyword evidence="3 11" id="KW-0813">Transport</keyword>
<dbReference type="Proteomes" id="UP000281245">
    <property type="component" value="Unassembled WGS sequence"/>
</dbReference>
<dbReference type="Gene3D" id="1.50.40.10">
    <property type="entry name" value="Mitochondrial carrier domain"/>
    <property type="match status" value="1"/>
</dbReference>
<dbReference type="InterPro" id="IPR018108">
    <property type="entry name" value="MCP_transmembrane"/>
</dbReference>
<accession>A0A3M6WIY9</accession>
<feature type="repeat" description="Solcar" evidence="10">
    <location>
        <begin position="210"/>
        <end position="320"/>
    </location>
</feature>
<dbReference type="SUPFAM" id="SSF103506">
    <property type="entry name" value="Mitochondrial carrier"/>
    <property type="match status" value="1"/>
</dbReference>
<feature type="region of interest" description="Disordered" evidence="12">
    <location>
        <begin position="248"/>
        <end position="270"/>
    </location>
</feature>
<keyword evidence="8" id="KW-0496">Mitochondrion</keyword>
<dbReference type="OrthoDB" id="2382881at2759"/>
<keyword evidence="5" id="KW-0677">Repeat</keyword>
<evidence type="ECO:0000256" key="2">
    <source>
        <dbReference type="ARBA" id="ARBA00006375"/>
    </source>
</evidence>
<evidence type="ECO:0000256" key="9">
    <source>
        <dbReference type="ARBA" id="ARBA00023136"/>
    </source>
</evidence>
<dbReference type="PANTHER" id="PTHR45624">
    <property type="entry name" value="MITOCHONDRIAL BASIC AMINO ACIDS TRANSPORTER-RELATED"/>
    <property type="match status" value="1"/>
</dbReference>
<feature type="repeat" description="Solcar" evidence="10">
    <location>
        <begin position="330"/>
        <end position="412"/>
    </location>
</feature>
<protein>
    <recommendedName>
        <fullName evidence="16">Mitochondrial carrier</fullName>
    </recommendedName>
</protein>
<name>A0A3M6WIY9_HORWE</name>
<dbReference type="PROSITE" id="PS50920">
    <property type="entry name" value="SOLCAR"/>
    <property type="match status" value="3"/>
</dbReference>
<dbReference type="GO" id="GO:0022857">
    <property type="term" value="F:transmembrane transporter activity"/>
    <property type="evidence" value="ECO:0007669"/>
    <property type="project" value="TreeGrafter"/>
</dbReference>
<dbReference type="InterPro" id="IPR023395">
    <property type="entry name" value="MCP_dom_sf"/>
</dbReference>
<evidence type="ECO:0000313" key="14">
    <source>
        <dbReference type="EMBL" id="RMX78391.1"/>
    </source>
</evidence>
<evidence type="ECO:0000256" key="13">
    <source>
        <dbReference type="SAM" id="Phobius"/>
    </source>
</evidence>
<dbReference type="InterPro" id="IPR050567">
    <property type="entry name" value="Mitochondrial_Carrier"/>
</dbReference>
<keyword evidence="9 10" id="KW-0472">Membrane</keyword>
<feature type="transmembrane region" description="Helical" evidence="13">
    <location>
        <begin position="333"/>
        <end position="353"/>
    </location>
</feature>
<evidence type="ECO:0008006" key="16">
    <source>
        <dbReference type="Google" id="ProtNLM"/>
    </source>
</evidence>
<evidence type="ECO:0000256" key="12">
    <source>
        <dbReference type="SAM" id="MobiDB-lite"/>
    </source>
</evidence>
<feature type="repeat" description="Solcar" evidence="10">
    <location>
        <begin position="102"/>
        <end position="183"/>
    </location>
</feature>
<evidence type="ECO:0000256" key="4">
    <source>
        <dbReference type="ARBA" id="ARBA00022692"/>
    </source>
</evidence>
<evidence type="ECO:0000313" key="15">
    <source>
        <dbReference type="Proteomes" id="UP000281245"/>
    </source>
</evidence>
<comment type="subcellular location">
    <subcellularLocation>
        <location evidence="1">Mitochondrion membrane</location>
        <topology evidence="1">Multi-pass membrane protein</topology>
    </subcellularLocation>
</comment>
<feature type="compositionally biased region" description="Basic and acidic residues" evidence="12">
    <location>
        <begin position="1"/>
        <end position="16"/>
    </location>
</feature>
<evidence type="ECO:0000256" key="11">
    <source>
        <dbReference type="RuleBase" id="RU000488"/>
    </source>
</evidence>
<feature type="compositionally biased region" description="Polar residues" evidence="12">
    <location>
        <begin position="51"/>
        <end position="60"/>
    </location>
</feature>
<sequence>MGRNDQDKKDNAETQSHKATNMSGDGDKKKDADSQTPKPQGSRDQDEQAKSNDANSQSPKTQDRNGQDERDKKKEADEPPKPNSGPNAIFQFRTNKEVKQWAKKYRTEIAASTSSVLSTFVAFPLDFAKSRMQSYETGFVGTVKDAYKAEGIRAFWRGVGPPMVSVTVVRTISFSIYQHVKYTMDRSMYGMTGQSPLAIANAPGSYPNIHTLTCFGVAGAASGAVITALSCPFELTKLNEQLAGKVAREAQSKSSSSSKGAGQNPSTIVDVKSGGSWNTARRLVRDRGVLGLYAGYRLHLLRDTIGTAIYFTTYESAKQLMANSRGKNPTTPYAVMFAGGLCGILTTTLIYPIDVAKTLYQKALLGAGSGHATRPPISFFQSGSYRGLAVSVVRSCLLNMIFFSNFELIKKHINSLDTEEE</sequence>
<dbReference type="AlphaFoldDB" id="A0A3M6WIY9"/>
<feature type="region of interest" description="Disordered" evidence="12">
    <location>
        <begin position="1"/>
        <end position="89"/>
    </location>
</feature>
<keyword evidence="6" id="KW-0999">Mitochondrion inner membrane</keyword>
<evidence type="ECO:0000256" key="8">
    <source>
        <dbReference type="ARBA" id="ARBA00023128"/>
    </source>
</evidence>
<dbReference type="PANTHER" id="PTHR45624:SF9">
    <property type="entry name" value="CARRIER PROTEIN, PUTATIVE (AFU_ORTHOLOGUE AFUA_4G06390)-RELATED"/>
    <property type="match status" value="1"/>
</dbReference>
<gene>
    <name evidence="14" type="ORF">D0869_09130</name>
</gene>
<feature type="compositionally biased region" description="Basic and acidic residues" evidence="12">
    <location>
        <begin position="61"/>
        <end position="80"/>
    </location>
</feature>
<proteinExistence type="inferred from homology"/>
<evidence type="ECO:0000256" key="7">
    <source>
        <dbReference type="ARBA" id="ARBA00022989"/>
    </source>
</evidence>